<accession>A0AAD9KHS8</accession>
<evidence type="ECO:0000256" key="8">
    <source>
        <dbReference type="RuleBase" id="RU003956"/>
    </source>
</evidence>
<evidence type="ECO:0000256" key="7">
    <source>
        <dbReference type="PIRSR" id="PIRSR601765-1"/>
    </source>
</evidence>
<evidence type="ECO:0000313" key="9">
    <source>
        <dbReference type="EMBL" id="KAK2171407.1"/>
    </source>
</evidence>
<evidence type="ECO:0000256" key="5">
    <source>
        <dbReference type="ARBA" id="ARBA00023239"/>
    </source>
</evidence>
<dbReference type="InterPro" id="IPR001765">
    <property type="entry name" value="Carbonic_anhydrase"/>
</dbReference>
<comment type="caution">
    <text evidence="9">The sequence shown here is derived from an EMBL/GenBank/DDBJ whole genome shotgun (WGS) entry which is preliminary data.</text>
</comment>
<dbReference type="PANTHER" id="PTHR11002:SF76">
    <property type="entry name" value="CARBONIC ANHYDRASE"/>
    <property type="match status" value="1"/>
</dbReference>
<evidence type="ECO:0000256" key="4">
    <source>
        <dbReference type="ARBA" id="ARBA00022833"/>
    </source>
</evidence>
<feature type="binding site" evidence="7">
    <location>
        <position position="42"/>
    </location>
    <ligand>
        <name>Zn(2+)</name>
        <dbReference type="ChEBI" id="CHEBI:29105"/>
    </ligand>
</feature>
<evidence type="ECO:0000256" key="1">
    <source>
        <dbReference type="ARBA" id="ARBA00006217"/>
    </source>
</evidence>
<dbReference type="Gene3D" id="3.40.1050.10">
    <property type="entry name" value="Carbonic anhydrase"/>
    <property type="match status" value="1"/>
</dbReference>
<evidence type="ECO:0000313" key="10">
    <source>
        <dbReference type="Proteomes" id="UP001209878"/>
    </source>
</evidence>
<dbReference type="EC" id="4.2.1.1" evidence="2 8"/>
<sequence length="252" mass="28393">MPGLDKLLRGVLKYRATLRPKMVKDFQRIRDNPEPKAVMVSCIDSRIIMTRLLQSSVGDMLLVRNAGNVVPHSDTLRENGVSTEAAALELGCVVNNIRHVVVCGHSDCKAMTGLFAMRDTVEETGGSPLTQWVKTHGLATVRKYRELEAAGGVGPITFEAESTNRRFTAFIDKENQFAPVDKFSQVNTLQQLENIVSHEFIQERVVSDKVRLSAMWFDIYTGDFYMFSRERETFVEVTNSNYAHLVADAECW</sequence>
<evidence type="ECO:0000256" key="3">
    <source>
        <dbReference type="ARBA" id="ARBA00022723"/>
    </source>
</evidence>
<keyword evidence="4 7" id="KW-0862">Zinc</keyword>
<protein>
    <recommendedName>
        <fullName evidence="2 8">Carbonic anhydrase</fullName>
        <ecNumber evidence="2 8">4.2.1.1</ecNumber>
    </recommendedName>
    <alternativeName>
        <fullName evidence="8">Carbonate dehydratase</fullName>
    </alternativeName>
</protein>
<dbReference type="InterPro" id="IPR036874">
    <property type="entry name" value="Carbonic_anhydrase_sf"/>
</dbReference>
<proteinExistence type="inferred from homology"/>
<dbReference type="Proteomes" id="UP001209878">
    <property type="component" value="Unassembled WGS sequence"/>
</dbReference>
<comment type="similarity">
    <text evidence="1 8">Belongs to the beta-class carbonic anhydrase family.</text>
</comment>
<dbReference type="GO" id="GO:0008270">
    <property type="term" value="F:zinc ion binding"/>
    <property type="evidence" value="ECO:0007669"/>
    <property type="project" value="UniProtKB-UniRule"/>
</dbReference>
<feature type="binding site" evidence="7">
    <location>
        <position position="105"/>
    </location>
    <ligand>
        <name>Zn(2+)</name>
        <dbReference type="ChEBI" id="CHEBI:29105"/>
    </ligand>
</feature>
<comment type="function">
    <text evidence="8">Reversible hydration of carbon dioxide.</text>
</comment>
<keyword evidence="3 7" id="KW-0479">Metal-binding</keyword>
<evidence type="ECO:0000256" key="2">
    <source>
        <dbReference type="ARBA" id="ARBA00012925"/>
    </source>
</evidence>
<dbReference type="SUPFAM" id="SSF53056">
    <property type="entry name" value="beta-carbonic anhydrase, cab"/>
    <property type="match status" value="1"/>
</dbReference>
<dbReference type="GO" id="GO:0004089">
    <property type="term" value="F:carbonate dehydratase activity"/>
    <property type="evidence" value="ECO:0007669"/>
    <property type="project" value="UniProtKB-UniRule"/>
</dbReference>
<dbReference type="SMART" id="SM00947">
    <property type="entry name" value="Pro_CA"/>
    <property type="match status" value="1"/>
</dbReference>
<feature type="binding site" evidence="7">
    <location>
        <position position="44"/>
    </location>
    <ligand>
        <name>Zn(2+)</name>
        <dbReference type="ChEBI" id="CHEBI:29105"/>
    </ligand>
</feature>
<dbReference type="Pfam" id="PF00484">
    <property type="entry name" value="Pro_CA"/>
    <property type="match status" value="1"/>
</dbReference>
<evidence type="ECO:0000256" key="6">
    <source>
        <dbReference type="ARBA" id="ARBA00048348"/>
    </source>
</evidence>
<keyword evidence="10" id="KW-1185">Reference proteome</keyword>
<gene>
    <name evidence="9" type="ORF">NP493_1071g00026</name>
</gene>
<dbReference type="EMBL" id="JAODUO010001069">
    <property type="protein sequence ID" value="KAK2171407.1"/>
    <property type="molecule type" value="Genomic_DNA"/>
</dbReference>
<dbReference type="PANTHER" id="PTHR11002">
    <property type="entry name" value="CARBONIC ANHYDRASE"/>
    <property type="match status" value="1"/>
</dbReference>
<comment type="cofactor">
    <cofactor evidence="7">
        <name>Zn(2+)</name>
        <dbReference type="ChEBI" id="CHEBI:29105"/>
    </cofactor>
    <text evidence="7">Binds 1 zinc ion per subunit.</text>
</comment>
<organism evidence="9 10">
    <name type="scientific">Ridgeia piscesae</name>
    <name type="common">Tubeworm</name>
    <dbReference type="NCBI Taxonomy" id="27915"/>
    <lineage>
        <taxon>Eukaryota</taxon>
        <taxon>Metazoa</taxon>
        <taxon>Spiralia</taxon>
        <taxon>Lophotrochozoa</taxon>
        <taxon>Annelida</taxon>
        <taxon>Polychaeta</taxon>
        <taxon>Sedentaria</taxon>
        <taxon>Canalipalpata</taxon>
        <taxon>Sabellida</taxon>
        <taxon>Siboglinidae</taxon>
        <taxon>Ridgeia</taxon>
    </lineage>
</organism>
<keyword evidence="5 8" id="KW-0456">Lyase</keyword>
<dbReference type="AlphaFoldDB" id="A0AAD9KHS8"/>
<comment type="catalytic activity">
    <reaction evidence="6 8">
        <text>hydrogencarbonate + H(+) = CO2 + H2O</text>
        <dbReference type="Rhea" id="RHEA:10748"/>
        <dbReference type="ChEBI" id="CHEBI:15377"/>
        <dbReference type="ChEBI" id="CHEBI:15378"/>
        <dbReference type="ChEBI" id="CHEBI:16526"/>
        <dbReference type="ChEBI" id="CHEBI:17544"/>
        <dbReference type="EC" id="4.2.1.1"/>
    </reaction>
</comment>
<reference evidence="9" key="1">
    <citation type="journal article" date="2023" name="Mol. Biol. Evol.">
        <title>Third-Generation Sequencing Reveals the Adaptive Role of the Epigenome in Three Deep-Sea Polychaetes.</title>
        <authorList>
            <person name="Perez M."/>
            <person name="Aroh O."/>
            <person name="Sun Y."/>
            <person name="Lan Y."/>
            <person name="Juniper S.K."/>
            <person name="Young C.R."/>
            <person name="Angers B."/>
            <person name="Qian P.Y."/>
        </authorList>
    </citation>
    <scope>NUCLEOTIDE SEQUENCE</scope>
    <source>
        <strain evidence="9">R07B-5</strain>
    </source>
</reference>
<name>A0AAD9KHS8_RIDPI</name>
<feature type="binding site" evidence="7">
    <location>
        <position position="108"/>
    </location>
    <ligand>
        <name>Zn(2+)</name>
        <dbReference type="ChEBI" id="CHEBI:29105"/>
    </ligand>
</feature>